<dbReference type="EMBL" id="JACGCM010000309">
    <property type="protein sequence ID" value="KAF6173867.1"/>
    <property type="molecule type" value="Genomic_DNA"/>
</dbReference>
<protein>
    <submittedName>
        <fullName evidence="2">Uncharacterized protein</fullName>
    </submittedName>
</protein>
<feature type="chain" id="PRO_5029873763" evidence="1">
    <location>
        <begin position="17"/>
        <end position="54"/>
    </location>
</feature>
<keyword evidence="3" id="KW-1185">Reference proteome</keyword>
<dbReference type="Proteomes" id="UP000541444">
    <property type="component" value="Unassembled WGS sequence"/>
</dbReference>
<feature type="signal peptide" evidence="1">
    <location>
        <begin position="1"/>
        <end position="16"/>
    </location>
</feature>
<reference evidence="2 3" key="1">
    <citation type="journal article" date="2020" name="IScience">
        <title>Genome Sequencing of the Endangered Kingdonia uniflora (Circaeasteraceae, Ranunculales) Reveals Potential Mechanisms of Evolutionary Specialization.</title>
        <authorList>
            <person name="Sun Y."/>
            <person name="Deng T."/>
            <person name="Zhang A."/>
            <person name="Moore M.J."/>
            <person name="Landis J.B."/>
            <person name="Lin N."/>
            <person name="Zhang H."/>
            <person name="Zhang X."/>
            <person name="Huang J."/>
            <person name="Zhang X."/>
            <person name="Sun H."/>
            <person name="Wang H."/>
        </authorList>
    </citation>
    <scope>NUCLEOTIDE SEQUENCE [LARGE SCALE GENOMIC DNA]</scope>
    <source>
        <strain evidence="2">TB1705</strain>
        <tissue evidence="2">Leaf</tissue>
    </source>
</reference>
<evidence type="ECO:0000313" key="2">
    <source>
        <dbReference type="EMBL" id="KAF6173867.1"/>
    </source>
</evidence>
<gene>
    <name evidence="2" type="ORF">GIB67_039818</name>
</gene>
<dbReference type="AlphaFoldDB" id="A0A7J7P335"/>
<comment type="caution">
    <text evidence="2">The sequence shown here is derived from an EMBL/GenBank/DDBJ whole genome shotgun (WGS) entry which is preliminary data.</text>
</comment>
<feature type="non-terminal residue" evidence="2">
    <location>
        <position position="54"/>
    </location>
</feature>
<accession>A0A7J7P335</accession>
<sequence length="54" mass="6249">MRWAVSVICLMCTIMCQKTLIALQSSMLQDHQILATLRYSLGMKTLTDWIDFKP</sequence>
<proteinExistence type="predicted"/>
<evidence type="ECO:0000256" key="1">
    <source>
        <dbReference type="SAM" id="SignalP"/>
    </source>
</evidence>
<name>A0A7J7P335_9MAGN</name>
<organism evidence="2 3">
    <name type="scientific">Kingdonia uniflora</name>
    <dbReference type="NCBI Taxonomy" id="39325"/>
    <lineage>
        <taxon>Eukaryota</taxon>
        <taxon>Viridiplantae</taxon>
        <taxon>Streptophyta</taxon>
        <taxon>Embryophyta</taxon>
        <taxon>Tracheophyta</taxon>
        <taxon>Spermatophyta</taxon>
        <taxon>Magnoliopsida</taxon>
        <taxon>Ranunculales</taxon>
        <taxon>Circaeasteraceae</taxon>
        <taxon>Kingdonia</taxon>
    </lineage>
</organism>
<keyword evidence="1" id="KW-0732">Signal</keyword>
<evidence type="ECO:0000313" key="3">
    <source>
        <dbReference type="Proteomes" id="UP000541444"/>
    </source>
</evidence>